<dbReference type="KEGG" id="snan:I6N98_13945"/>
<dbReference type="PANTHER" id="PTHR35401:SF2">
    <property type="entry name" value="ABC-TYPE TRANSPORT SYSTEM"/>
    <property type="match status" value="1"/>
</dbReference>
<evidence type="ECO:0000313" key="4">
    <source>
        <dbReference type="Proteomes" id="UP000596063"/>
    </source>
</evidence>
<accession>A0A7T4QZ62</accession>
<evidence type="ECO:0000256" key="1">
    <source>
        <dbReference type="ARBA" id="ARBA00022649"/>
    </source>
</evidence>
<dbReference type="PANTHER" id="PTHR35401">
    <property type="entry name" value="COPG FAMILY HELIX-TURN-HELIX PROTEIN-RELATED-RELATED"/>
    <property type="match status" value="1"/>
</dbReference>
<evidence type="ECO:0000313" key="3">
    <source>
        <dbReference type="EMBL" id="QQD17456.1"/>
    </source>
</evidence>
<dbReference type="InterPro" id="IPR014795">
    <property type="entry name" value="TacA_1-like"/>
</dbReference>
<dbReference type="Gene3D" id="1.20.5.780">
    <property type="entry name" value="Single helix bin"/>
    <property type="match status" value="1"/>
</dbReference>
<dbReference type="SUPFAM" id="SSF47598">
    <property type="entry name" value="Ribbon-helix-helix"/>
    <property type="match status" value="1"/>
</dbReference>
<keyword evidence="1" id="KW-1277">Toxin-antitoxin system</keyword>
<comment type="similarity">
    <text evidence="2">Belongs to the TacA antitoxin family.</text>
</comment>
<dbReference type="Proteomes" id="UP000596063">
    <property type="component" value="Chromosome"/>
</dbReference>
<dbReference type="EMBL" id="CP066167">
    <property type="protein sequence ID" value="QQD17456.1"/>
    <property type="molecule type" value="Genomic_DNA"/>
</dbReference>
<evidence type="ECO:0000256" key="2">
    <source>
        <dbReference type="ARBA" id="ARBA00049988"/>
    </source>
</evidence>
<organism evidence="3 4">
    <name type="scientific">Spongiibacter nanhainus</name>
    <dbReference type="NCBI Taxonomy" id="2794344"/>
    <lineage>
        <taxon>Bacteria</taxon>
        <taxon>Pseudomonadati</taxon>
        <taxon>Pseudomonadota</taxon>
        <taxon>Gammaproteobacteria</taxon>
        <taxon>Cellvibrionales</taxon>
        <taxon>Spongiibacteraceae</taxon>
        <taxon>Spongiibacter</taxon>
    </lineage>
</organism>
<dbReference type="InterPro" id="IPR010985">
    <property type="entry name" value="Ribbon_hlx_hlx"/>
</dbReference>
<name>A0A7T4QZ62_9GAMM</name>
<dbReference type="GO" id="GO:0006355">
    <property type="term" value="P:regulation of DNA-templated transcription"/>
    <property type="evidence" value="ECO:0007669"/>
    <property type="project" value="InterPro"/>
</dbReference>
<proteinExistence type="inferred from homology"/>
<dbReference type="RefSeq" id="WP_198568957.1">
    <property type="nucleotide sequence ID" value="NZ_CP066167.1"/>
</dbReference>
<gene>
    <name evidence="3" type="ORF">I6N98_13945</name>
</gene>
<protein>
    <submittedName>
        <fullName evidence="3">DUF1778 domain-containing protein</fullName>
    </submittedName>
</protein>
<dbReference type="AlphaFoldDB" id="A0A7T4QZ62"/>
<dbReference type="Pfam" id="PF08681">
    <property type="entry name" value="TacA1"/>
    <property type="match status" value="1"/>
</dbReference>
<sequence>MTTEYRLVVSLPSDVHQLVLAAAELSGTTIDQFVLDAVVSKAHAVTRHSTKIELTMESANEILSALDSEPSPPAALKDAARRFKAAGLSATLDLDSEDDK</sequence>
<reference evidence="3 4" key="1">
    <citation type="submission" date="2020-12" db="EMBL/GenBank/DDBJ databases">
        <authorList>
            <person name="Shan Y."/>
        </authorList>
    </citation>
    <scope>NUCLEOTIDE SEQUENCE [LARGE SCALE GENOMIC DNA]</scope>
    <source>
        <strain evidence="4">csc3.9</strain>
    </source>
</reference>
<keyword evidence="4" id="KW-1185">Reference proteome</keyword>